<comment type="caution">
    <text evidence="3">The sequence shown here is derived from an EMBL/GenBank/DDBJ whole genome shotgun (WGS) entry which is preliminary data.</text>
</comment>
<evidence type="ECO:0000256" key="1">
    <source>
        <dbReference type="SAM" id="Phobius"/>
    </source>
</evidence>
<reference evidence="3 4" key="1">
    <citation type="submission" date="2014-08" db="EMBL/GenBank/DDBJ databases">
        <title>Genome sequence of Tetragenococcus muriaticus.</title>
        <authorList>
            <person name="Chuea-nongthon C."/>
            <person name="Rodtong S."/>
            <person name="Yongsawatdigul J."/>
            <person name="Steele J.L."/>
            <person name="Liu X.-y."/>
            <person name="Speers J."/>
            <person name="Glasner J.D."/>
            <person name="Neeno-Eckwall E.C."/>
        </authorList>
    </citation>
    <scope>NUCLEOTIDE SEQUENCE [LARGE SCALE GENOMIC DNA]</scope>
    <source>
        <strain evidence="3 4">PMC-11-5</strain>
    </source>
</reference>
<feature type="transmembrane region" description="Helical" evidence="1">
    <location>
        <begin position="58"/>
        <end position="79"/>
    </location>
</feature>
<dbReference type="PATRIC" id="fig|1302649.3.peg.1412"/>
<dbReference type="Proteomes" id="UP000029380">
    <property type="component" value="Unassembled WGS sequence"/>
</dbReference>
<dbReference type="AlphaFoldDB" id="A0A091C408"/>
<dbReference type="EMBL" id="JPVU01000153">
    <property type="protein sequence ID" value="KFN91385.1"/>
    <property type="molecule type" value="Genomic_DNA"/>
</dbReference>
<evidence type="ECO:0000313" key="4">
    <source>
        <dbReference type="Proteomes" id="UP000029380"/>
    </source>
</evidence>
<feature type="transmembrane region" description="Helical" evidence="1">
    <location>
        <begin position="25"/>
        <end position="52"/>
    </location>
</feature>
<feature type="transmembrane region" description="Helical" evidence="1">
    <location>
        <begin position="100"/>
        <end position="123"/>
    </location>
</feature>
<keyword evidence="1" id="KW-1133">Transmembrane helix</keyword>
<protein>
    <recommendedName>
        <fullName evidence="2">ComEC/Rec2-related protein domain-containing protein</fullName>
    </recommendedName>
</protein>
<evidence type="ECO:0000313" key="3">
    <source>
        <dbReference type="EMBL" id="KFN91385.1"/>
    </source>
</evidence>
<gene>
    <name evidence="3" type="ORF">TMUPMC115_1408</name>
</gene>
<organism evidence="3 4">
    <name type="scientific">Tetragenococcus muriaticus PMC-11-5</name>
    <dbReference type="NCBI Taxonomy" id="1302649"/>
    <lineage>
        <taxon>Bacteria</taxon>
        <taxon>Bacillati</taxon>
        <taxon>Bacillota</taxon>
        <taxon>Bacilli</taxon>
        <taxon>Lactobacillales</taxon>
        <taxon>Enterococcaceae</taxon>
        <taxon>Tetragenococcus</taxon>
    </lineage>
</organism>
<keyword evidence="1" id="KW-0472">Membrane</keyword>
<keyword evidence="1" id="KW-0812">Transmembrane</keyword>
<dbReference type="InterPro" id="IPR004477">
    <property type="entry name" value="ComEC_N"/>
</dbReference>
<accession>A0A091C408</accession>
<dbReference type="Pfam" id="PF03772">
    <property type="entry name" value="Competence"/>
    <property type="match status" value="1"/>
</dbReference>
<feature type="domain" description="ComEC/Rec2-related protein" evidence="2">
    <location>
        <begin position="21"/>
        <end position="128"/>
    </location>
</feature>
<evidence type="ECO:0000259" key="2">
    <source>
        <dbReference type="Pfam" id="PF03772"/>
    </source>
</evidence>
<sequence length="145" mass="16964">MSWVILLRENHPKGQKQRLLQSQEITLLAAPLLMYMFFEIPLLGGLLTALSIPLFSQFILPLLVTTCFLKIIGLSENILEMLLEKVIMVFEQLLHLTQNFVLTTGQPPLILTIFSLIAGIYIYQNWRRRWLFLPTFFLLSFNYYL</sequence>
<name>A0A091C408_9ENTE</name>
<proteinExistence type="predicted"/>